<evidence type="ECO:0000256" key="2">
    <source>
        <dbReference type="ARBA" id="ARBA00023242"/>
    </source>
</evidence>
<evidence type="ECO:0000256" key="3">
    <source>
        <dbReference type="ARBA" id="ARBA00023306"/>
    </source>
</evidence>
<dbReference type="GO" id="GO:0006281">
    <property type="term" value="P:DNA repair"/>
    <property type="evidence" value="ECO:0000318"/>
    <property type="project" value="GO_Central"/>
</dbReference>
<dbReference type="OMA" id="LTRNVAM"/>
<organism evidence="6 7">
    <name type="scientific">Zostera marina</name>
    <name type="common">Eelgrass</name>
    <dbReference type="NCBI Taxonomy" id="29655"/>
    <lineage>
        <taxon>Eukaryota</taxon>
        <taxon>Viridiplantae</taxon>
        <taxon>Streptophyta</taxon>
        <taxon>Embryophyta</taxon>
        <taxon>Tracheophyta</taxon>
        <taxon>Spermatophyta</taxon>
        <taxon>Magnoliopsida</taxon>
        <taxon>Liliopsida</taxon>
        <taxon>Zosteraceae</taxon>
        <taxon>Zostera</taxon>
    </lineage>
</organism>
<evidence type="ECO:0000313" key="7">
    <source>
        <dbReference type="Proteomes" id="UP000036987"/>
    </source>
</evidence>
<accession>A0A0K9P355</accession>
<evidence type="ECO:0000259" key="5">
    <source>
        <dbReference type="Pfam" id="PF04821"/>
    </source>
</evidence>
<dbReference type="OrthoDB" id="310853at2759"/>
<dbReference type="InterPro" id="IPR044998">
    <property type="entry name" value="Timeless"/>
</dbReference>
<dbReference type="GO" id="GO:0043111">
    <property type="term" value="P:replication fork arrest"/>
    <property type="evidence" value="ECO:0000318"/>
    <property type="project" value="GO_Central"/>
</dbReference>
<comment type="caution">
    <text evidence="6">The sequence shown here is derived from an EMBL/GenBank/DDBJ whole genome shotgun (WGS) entry which is preliminary data.</text>
</comment>
<dbReference type="Pfam" id="PF04821">
    <property type="entry name" value="TIMELESS"/>
    <property type="match status" value="1"/>
</dbReference>
<evidence type="ECO:0000313" key="6">
    <source>
        <dbReference type="EMBL" id="KMZ63424.1"/>
    </source>
</evidence>
<sequence>MNTAGLLHVCNGFGYREEDVEGTLHNYVLNDHCVDNLKDLQRFLRRDDPVERVVFKQICQWNLVARHLVPLLEYHQNDRSIVINIVKILVFLTMPVDPTSDDVVSQIEYLWKVKGGLTRSLTIAVVVSLLEQPLEHLECGTFTEDDWKLVQLLLTFFRNMLAIQDILVQHKASGMSSEFLHLRDSFLELLFNENVMDLILALTQYVDDSSRYLRNDNLLLLEIFHYIFRGQKPELIAAFDKRSQDSEGVAPTLESLKSIMDEEKEKKRCLQMRTSETSSMFNGTFSHLSVDGSLKLIKGNPTTPSNNILIKAHKKQRGPIKKIAWDGVSLMSSKKGIMELLYGFINNLISGPYNVLMQSIHEDIVKEHHAVQNSDVITFFQVASFVTSFHRNKILISKKQNLDSKTPRESFDNEVNASSVIGNICGQIAATMTEAMLLLVISKWRNAFDSLKETGDYKCLSSSSSLTKNMIRMLDLVLKLSPDNSNERKTARILLYKIFYDQTDEGFSRFLLNMIKSFNTHKQPKSDLDDLLEVIHVLLRLMEELEEHGSIRVSKKSRKRVKKKTLPVKNGPEAEKLTNEIKAVPDIDDLVHEKEKSVYRLAEDSNTSVFNNISIAETESVTIEQIDIVGMDKQSSSKINEELKGLGEEYFDNDLPDALIDEAPVSGDSSDDDHPPVTNEVDFNVSKLVSEFASSAAIQKLCWLLKFCNNNSASTNYYIICMLQRICDDLELSPMLYQLSFLTIFHEILADPNSIKKCPDVVNFLNKLVRNMMKLMKIQPLLFVEILFRKTRKECHLINADGMIHDLRTMKKKINELDNEKDIGFSNGPVHSSRKSLADALGDDEADAVHDINHWRRDISEFSNDGPNELDDANIIDGKRARTMSNSEKQTLETNKSHLPQTASRRKKKIIFDKEQESTITNLYKKFKHDRSCNRLIAEALDPDGNISPLQISCKIKQLGLKTTTSRKKREIGSESLSMMEDQVGLEENVTLKSLLKKNKNEVVPLMSSASKTTLVEEESSDDELLSVMLKSHLPQTASRRKKIIFDKEQENTITNLYKKFKYDRSCNRLIAEALDPDGNISPLQISCKIRQLGLKTTTSRKKREIGSESLSLMEDPVGLEENVTLKSLLKKNKNKNEVVPLMSSASKTTLVEEESSDDELLSVMLKKNKKPRIHGKDPTIIMSKPNPIEKITDQEDSLIDDQQPISIMMKQPFDQVMPNTAMEDKGKPLEDEKGNFLQDESALSDDFNTIEELNDSDDDLSIADSIKIASRRKCKMIINESDDD</sequence>
<dbReference type="GO" id="GO:0000076">
    <property type="term" value="P:DNA replication checkpoint signaling"/>
    <property type="evidence" value="ECO:0000318"/>
    <property type="project" value="GO_Central"/>
</dbReference>
<proteinExistence type="predicted"/>
<dbReference type="Proteomes" id="UP000036987">
    <property type="component" value="Unassembled WGS sequence"/>
</dbReference>
<dbReference type="GO" id="GO:0031298">
    <property type="term" value="C:replication fork protection complex"/>
    <property type="evidence" value="ECO:0000318"/>
    <property type="project" value="GO_Central"/>
</dbReference>
<dbReference type="GO" id="GO:0003677">
    <property type="term" value="F:DNA binding"/>
    <property type="evidence" value="ECO:0000318"/>
    <property type="project" value="GO_Central"/>
</dbReference>
<dbReference type="InterPro" id="IPR006906">
    <property type="entry name" value="Timeless_N"/>
</dbReference>
<dbReference type="PANTHER" id="PTHR22940:SF4">
    <property type="entry name" value="PROTEIN TIMELESS HOMOLOG"/>
    <property type="match status" value="1"/>
</dbReference>
<reference evidence="7" key="1">
    <citation type="journal article" date="2016" name="Nature">
        <title>The genome of the seagrass Zostera marina reveals angiosperm adaptation to the sea.</title>
        <authorList>
            <person name="Olsen J.L."/>
            <person name="Rouze P."/>
            <person name="Verhelst B."/>
            <person name="Lin Y.-C."/>
            <person name="Bayer T."/>
            <person name="Collen J."/>
            <person name="Dattolo E."/>
            <person name="De Paoli E."/>
            <person name="Dittami S."/>
            <person name="Maumus F."/>
            <person name="Michel G."/>
            <person name="Kersting A."/>
            <person name="Lauritano C."/>
            <person name="Lohaus R."/>
            <person name="Toepel M."/>
            <person name="Tonon T."/>
            <person name="Vanneste K."/>
            <person name="Amirebrahimi M."/>
            <person name="Brakel J."/>
            <person name="Bostroem C."/>
            <person name="Chovatia M."/>
            <person name="Grimwood J."/>
            <person name="Jenkins J.W."/>
            <person name="Jueterbock A."/>
            <person name="Mraz A."/>
            <person name="Stam W.T."/>
            <person name="Tice H."/>
            <person name="Bornberg-Bauer E."/>
            <person name="Green P.J."/>
            <person name="Pearson G.A."/>
            <person name="Procaccini G."/>
            <person name="Duarte C.M."/>
            <person name="Schmutz J."/>
            <person name="Reusch T.B.H."/>
            <person name="Van de Peer Y."/>
        </authorList>
    </citation>
    <scope>NUCLEOTIDE SEQUENCE [LARGE SCALE GENOMIC DNA]</scope>
    <source>
        <strain evidence="7">cv. Finnish</strain>
    </source>
</reference>
<evidence type="ECO:0000256" key="4">
    <source>
        <dbReference type="SAM" id="MobiDB-lite"/>
    </source>
</evidence>
<feature type="domain" description="Timeless N-terminal" evidence="5">
    <location>
        <begin position="27"/>
        <end position="286"/>
    </location>
</feature>
<feature type="compositionally biased region" description="Polar residues" evidence="4">
    <location>
        <begin position="885"/>
        <end position="903"/>
    </location>
</feature>
<protein>
    <submittedName>
        <fullName evidence="6">Timeless family protein</fullName>
    </submittedName>
</protein>
<evidence type="ECO:0000256" key="1">
    <source>
        <dbReference type="ARBA" id="ARBA00004123"/>
    </source>
</evidence>
<gene>
    <name evidence="6" type="ORF">ZOSMA_40G00550</name>
</gene>
<keyword evidence="3" id="KW-0131">Cell cycle</keyword>
<dbReference type="EMBL" id="LFYR01001237">
    <property type="protein sequence ID" value="KMZ63424.1"/>
    <property type="molecule type" value="Genomic_DNA"/>
</dbReference>
<dbReference type="PANTHER" id="PTHR22940">
    <property type="entry name" value="TIMEOUT/TIMELESS-2"/>
    <property type="match status" value="1"/>
</dbReference>
<keyword evidence="7" id="KW-1185">Reference proteome</keyword>
<name>A0A0K9P355_ZOSMR</name>
<keyword evidence="2" id="KW-0539">Nucleus</keyword>
<dbReference type="STRING" id="29655.A0A0K9P355"/>
<comment type="subcellular location">
    <subcellularLocation>
        <location evidence="1">Nucleus</location>
    </subcellularLocation>
</comment>
<feature type="region of interest" description="Disordered" evidence="4">
    <location>
        <begin position="885"/>
        <end position="906"/>
    </location>
</feature>